<dbReference type="EMBL" id="CADCWL010000255">
    <property type="protein sequence ID" value="CAA9585969.1"/>
    <property type="molecule type" value="Genomic_DNA"/>
</dbReference>
<accession>A0A6J4VVA4</accession>
<dbReference type="AlphaFoldDB" id="A0A6J4VVA4"/>
<sequence>MATGDHLVRSGTTVPPRRGSGIARRRAGNGSRRRLGATPTAPGSRTSNGRIGRRSPPGRVRSRPSLLRAGGFC</sequence>
<protein>
    <submittedName>
        <fullName evidence="2">Uncharacterized protein</fullName>
    </submittedName>
</protein>
<organism evidence="2">
    <name type="scientific">uncultured Thermomicrobiales bacterium</name>
    <dbReference type="NCBI Taxonomy" id="1645740"/>
    <lineage>
        <taxon>Bacteria</taxon>
        <taxon>Pseudomonadati</taxon>
        <taxon>Thermomicrobiota</taxon>
        <taxon>Thermomicrobia</taxon>
        <taxon>Thermomicrobiales</taxon>
        <taxon>environmental samples</taxon>
    </lineage>
</organism>
<gene>
    <name evidence="2" type="ORF">AVDCRST_MAG19-4653</name>
</gene>
<name>A0A6J4VVA4_9BACT</name>
<proteinExistence type="predicted"/>
<evidence type="ECO:0000256" key="1">
    <source>
        <dbReference type="SAM" id="MobiDB-lite"/>
    </source>
</evidence>
<reference evidence="2" key="1">
    <citation type="submission" date="2020-02" db="EMBL/GenBank/DDBJ databases">
        <authorList>
            <person name="Meier V. D."/>
        </authorList>
    </citation>
    <scope>NUCLEOTIDE SEQUENCE</scope>
    <source>
        <strain evidence="2">AVDCRST_MAG19</strain>
    </source>
</reference>
<feature type="compositionally biased region" description="Low complexity" evidence="1">
    <location>
        <begin position="54"/>
        <end position="73"/>
    </location>
</feature>
<feature type="region of interest" description="Disordered" evidence="1">
    <location>
        <begin position="1"/>
        <end position="73"/>
    </location>
</feature>
<evidence type="ECO:0000313" key="2">
    <source>
        <dbReference type="EMBL" id="CAA9585969.1"/>
    </source>
</evidence>
<feature type="compositionally biased region" description="Basic residues" evidence="1">
    <location>
        <begin position="23"/>
        <end position="35"/>
    </location>
</feature>